<dbReference type="AlphaFoldDB" id="A0A3E1BFE4"/>
<protein>
    <submittedName>
        <fullName evidence="1">Uncharacterized protein</fullName>
    </submittedName>
</protein>
<proteinExistence type="predicted"/>
<evidence type="ECO:0000313" key="2">
    <source>
        <dbReference type="Proteomes" id="UP000256748"/>
    </source>
</evidence>
<name>A0A3E1BFE4_RHILT</name>
<sequence length="131" mass="14439">MYERPERLGLNINAYFDALLKRYAAVEDVASIIDESPPTAEGVDLMLDFSLYIAGAQGERAAIDFCEKLHHHLLDVEMEMHVGKVLVAQAKLFDKIGKGMSRDIYAVEAAEAFVMFGQYPAAEAALAMVQA</sequence>
<comment type="caution">
    <text evidence="1">The sequence shown here is derived from an EMBL/GenBank/DDBJ whole genome shotgun (WGS) entry which is preliminary data.</text>
</comment>
<evidence type="ECO:0000313" key="1">
    <source>
        <dbReference type="EMBL" id="RFB91111.1"/>
    </source>
</evidence>
<gene>
    <name evidence="1" type="ORF">B5K10_17510</name>
</gene>
<accession>A0A3E1BFE4</accession>
<dbReference type="Proteomes" id="UP000256748">
    <property type="component" value="Unassembled WGS sequence"/>
</dbReference>
<organism evidence="1 2">
    <name type="scientific">Rhizobium leguminosarum bv. trifolii</name>
    <dbReference type="NCBI Taxonomy" id="386"/>
    <lineage>
        <taxon>Bacteria</taxon>
        <taxon>Pseudomonadati</taxon>
        <taxon>Pseudomonadota</taxon>
        <taxon>Alphaproteobacteria</taxon>
        <taxon>Hyphomicrobiales</taxon>
        <taxon>Rhizobiaceae</taxon>
        <taxon>Rhizobium/Agrobacterium group</taxon>
        <taxon>Rhizobium</taxon>
    </lineage>
</organism>
<dbReference type="EMBL" id="NAOO01000019">
    <property type="protein sequence ID" value="RFB91111.1"/>
    <property type="molecule type" value="Genomic_DNA"/>
</dbReference>
<reference evidence="1 2" key="1">
    <citation type="submission" date="2017-03" db="EMBL/GenBank/DDBJ databases">
        <title>Genome analysis of Rhizobial strains effectives or ineffectives for nitrogen fixation isolated from bean seeds.</title>
        <authorList>
            <person name="Peralta H."/>
            <person name="Aguilar-Vera A."/>
            <person name="Mora Y."/>
            <person name="Vargas-Lagunas C."/>
            <person name="Girard L."/>
            <person name="Mora J."/>
        </authorList>
    </citation>
    <scope>NUCLEOTIDE SEQUENCE [LARGE SCALE GENOMIC DNA]</scope>
    <source>
        <strain evidence="1 2">CCGM5</strain>
    </source>
</reference>